<evidence type="ECO:0000256" key="1">
    <source>
        <dbReference type="SAM" id="SignalP"/>
    </source>
</evidence>
<dbReference type="EMBL" id="JAEDAE010000013">
    <property type="protein sequence ID" value="MBH8560379.1"/>
    <property type="molecule type" value="Genomic_DNA"/>
</dbReference>
<dbReference type="Proteomes" id="UP000625631">
    <property type="component" value="Unassembled WGS sequence"/>
</dbReference>
<dbReference type="RefSeq" id="WP_198076856.1">
    <property type="nucleotide sequence ID" value="NZ_JAEDAE010000013.1"/>
</dbReference>
<keyword evidence="1" id="KW-0732">Signal</keyword>
<gene>
    <name evidence="2" type="ORF">I7X13_20120</name>
</gene>
<name>A0ABS0QE00_9BACT</name>
<comment type="caution">
    <text evidence="2">The sequence shown here is derived from an EMBL/GenBank/DDBJ whole genome shotgun (WGS) entry which is preliminary data.</text>
</comment>
<dbReference type="PROSITE" id="PS51257">
    <property type="entry name" value="PROKAR_LIPOPROTEIN"/>
    <property type="match status" value="1"/>
</dbReference>
<feature type="chain" id="PRO_5045875197" evidence="1">
    <location>
        <begin position="23"/>
        <end position="445"/>
    </location>
</feature>
<accession>A0ABS0QE00</accession>
<keyword evidence="3" id="KW-1185">Reference proteome</keyword>
<protein>
    <submittedName>
        <fullName evidence="2">Uncharacterized protein</fullName>
    </submittedName>
</protein>
<feature type="signal peptide" evidence="1">
    <location>
        <begin position="1"/>
        <end position="22"/>
    </location>
</feature>
<evidence type="ECO:0000313" key="2">
    <source>
        <dbReference type="EMBL" id="MBH8560379.1"/>
    </source>
</evidence>
<sequence length="445" mass="51540">MSPKPTLAVGLALLLSACSASNTTTEPRKEVSYIRGPYNAAFFRRHGPSEAYSGGFHFHHGREHDVLLQTKLADREKVDADFDAQVFDYVKNQKTKVGPTMELFGPYTARVMWKLFRTIDWTHQHHEQTYDIMASQRVAWDKKKEWTDRAVRLYLKRNAGVARSVAPLDITMRRAATMMKPYFTYYRNFYPKSNSQAWVAHWWHPAAYEAQMISGNADGGQEAALKAVNDLMFNEVYKNRPQRMLLSRELMPRYARMSPESANIFDNLHMLHGLAYDILSYEGWTEQQQRDELYRVIDAMSYQPGDEKYVRKFDLPYPDVDPRQYPAWMASPEGSMSKIMMEMMMEMMPLMMPDMAPDMKEKMMAQFQMKMRPGMEPGEIEGSLHDAMMKMMPDMKMMPGALEPGKTPEMMRDAMLKGWQEKYGNMPDAPPLDMSHEPTLAAFGR</sequence>
<organism evidence="2 3">
    <name type="scientific">Hymenobacter negativus</name>
    <dbReference type="NCBI Taxonomy" id="2795026"/>
    <lineage>
        <taxon>Bacteria</taxon>
        <taxon>Pseudomonadati</taxon>
        <taxon>Bacteroidota</taxon>
        <taxon>Cytophagia</taxon>
        <taxon>Cytophagales</taxon>
        <taxon>Hymenobacteraceae</taxon>
        <taxon>Hymenobacter</taxon>
    </lineage>
</organism>
<evidence type="ECO:0000313" key="3">
    <source>
        <dbReference type="Proteomes" id="UP000625631"/>
    </source>
</evidence>
<proteinExistence type="predicted"/>
<reference evidence="2 3" key="1">
    <citation type="submission" date="2020-12" db="EMBL/GenBank/DDBJ databases">
        <title>Hymenobacter sp.</title>
        <authorList>
            <person name="Kim M.K."/>
        </authorList>
    </citation>
    <scope>NUCLEOTIDE SEQUENCE [LARGE SCALE GENOMIC DNA]</scope>
    <source>
        <strain evidence="2 3">BT442</strain>
    </source>
</reference>